<dbReference type="SUPFAM" id="SSF51735">
    <property type="entry name" value="NAD(P)-binding Rossmann-fold domains"/>
    <property type="match status" value="1"/>
</dbReference>
<dbReference type="GO" id="GO:0016491">
    <property type="term" value="F:oxidoreductase activity"/>
    <property type="evidence" value="ECO:0007669"/>
    <property type="project" value="UniProtKB-KW"/>
</dbReference>
<protein>
    <submittedName>
        <fullName evidence="3">Uncharacterized protein</fullName>
    </submittedName>
</protein>
<evidence type="ECO:0000313" key="4">
    <source>
        <dbReference type="Proteomes" id="UP000029392"/>
    </source>
</evidence>
<dbReference type="PATRIC" id="fig|1384054.3.peg.1608"/>
<dbReference type="PANTHER" id="PTHR43669:SF12">
    <property type="entry name" value="BLR5618 PROTEIN"/>
    <property type="match status" value="1"/>
</dbReference>
<dbReference type="PANTHER" id="PTHR43669">
    <property type="entry name" value="5-KETO-D-GLUCONATE 5-REDUCTASE"/>
    <property type="match status" value="1"/>
</dbReference>
<proteinExistence type="inferred from homology"/>
<dbReference type="OrthoDB" id="6028059at2"/>
<organism evidence="3 4">
    <name type="scientific">Arenimonas malthae CC-JY-1</name>
    <dbReference type="NCBI Taxonomy" id="1384054"/>
    <lineage>
        <taxon>Bacteria</taxon>
        <taxon>Pseudomonadati</taxon>
        <taxon>Pseudomonadota</taxon>
        <taxon>Gammaproteobacteria</taxon>
        <taxon>Lysobacterales</taxon>
        <taxon>Lysobacteraceae</taxon>
        <taxon>Arenimonas</taxon>
    </lineage>
</organism>
<gene>
    <name evidence="3" type="ORF">N790_01800</name>
</gene>
<evidence type="ECO:0000256" key="2">
    <source>
        <dbReference type="ARBA" id="ARBA00023002"/>
    </source>
</evidence>
<evidence type="ECO:0000256" key="1">
    <source>
        <dbReference type="ARBA" id="ARBA00006484"/>
    </source>
</evidence>
<evidence type="ECO:0000313" key="3">
    <source>
        <dbReference type="EMBL" id="KFN47468.1"/>
    </source>
</evidence>
<sequence>MLVLEASGEAAGAVVAALLAAGHPVIAASADGASPRLVVAGGPELVRLAGHTRTETAGAALANAVRLLRRPPGAVVAMVGGALRRGRLLDHPAERLRGLLDDELFPHVVAARHLVPLLAGNGGPAHYVVVGGPAAETPWSGYGQASVASAALRMFSRALREETLQTAVRVQQLSVCAPLRTREQGEHACPDWPEPAELGQQVVNLLATPGYEAVVRFDRRRPA</sequence>
<keyword evidence="2" id="KW-0560">Oxidoreductase</keyword>
<comment type="caution">
    <text evidence="3">The sequence shown here is derived from an EMBL/GenBank/DDBJ whole genome shotgun (WGS) entry which is preliminary data.</text>
</comment>
<name>A0A091B4G3_9GAMM</name>
<dbReference type="Gene3D" id="3.40.50.720">
    <property type="entry name" value="NAD(P)-binding Rossmann-like Domain"/>
    <property type="match status" value="1"/>
</dbReference>
<dbReference type="Proteomes" id="UP000029392">
    <property type="component" value="Unassembled WGS sequence"/>
</dbReference>
<comment type="similarity">
    <text evidence="1">Belongs to the short-chain dehydrogenases/reductases (SDR) family.</text>
</comment>
<dbReference type="RefSeq" id="WP_052385816.1">
    <property type="nucleotide sequence ID" value="NZ_AVCH01000161.1"/>
</dbReference>
<reference evidence="3 4" key="1">
    <citation type="submission" date="2013-09" db="EMBL/GenBank/DDBJ databases">
        <title>Genome sequencing of Arenimonas malthae.</title>
        <authorList>
            <person name="Chen F."/>
            <person name="Wang G."/>
        </authorList>
    </citation>
    <scope>NUCLEOTIDE SEQUENCE [LARGE SCALE GENOMIC DNA]</scope>
    <source>
        <strain evidence="3 4">CC-JY-1</strain>
    </source>
</reference>
<dbReference type="InterPro" id="IPR036291">
    <property type="entry name" value="NAD(P)-bd_dom_sf"/>
</dbReference>
<dbReference type="STRING" id="1384054.N790_01800"/>
<dbReference type="EMBL" id="AVCH01000161">
    <property type="protein sequence ID" value="KFN47468.1"/>
    <property type="molecule type" value="Genomic_DNA"/>
</dbReference>
<keyword evidence="4" id="KW-1185">Reference proteome</keyword>
<dbReference type="eggNOG" id="COG1028">
    <property type="taxonomic scope" value="Bacteria"/>
</dbReference>
<accession>A0A091B4G3</accession>
<dbReference type="AlphaFoldDB" id="A0A091B4G3"/>